<gene>
    <name evidence="1" type="ORF">ALNOE001_01270</name>
</gene>
<sequence>MINSSFNDNNASDLVFGEAIYNTGSNFTITNNNFSDNNAGSCGGVIYNLSSYFSVVNSTFTDNLINLSDT</sequence>
<name>A0A366MFM2_9EURY</name>
<dbReference type="EMBL" id="NIZT01000003">
    <property type="protein sequence ID" value="RBQ24480.1"/>
    <property type="molecule type" value="Genomic_DNA"/>
</dbReference>
<dbReference type="InterPro" id="IPR011050">
    <property type="entry name" value="Pectin_lyase_fold/virulence"/>
</dbReference>
<evidence type="ECO:0008006" key="3">
    <source>
        <dbReference type="Google" id="ProtNLM"/>
    </source>
</evidence>
<comment type="caution">
    <text evidence="1">The sequence shown here is derived from an EMBL/GenBank/DDBJ whole genome shotgun (WGS) entry which is preliminary data.</text>
</comment>
<reference evidence="1 2" key="1">
    <citation type="submission" date="2018-06" db="EMBL/GenBank/DDBJ databases">
        <title>Genomic insight into two independent archaeal endosymbiosis events.</title>
        <authorList>
            <person name="Lind A.E."/>
            <person name="Lewis W.H."/>
            <person name="Spang A."/>
            <person name="Guy L."/>
            <person name="Embley M.T."/>
            <person name="Ettema T.J.G."/>
        </authorList>
    </citation>
    <scope>NUCLEOTIDE SEQUENCE [LARGE SCALE GENOMIC DNA]</scope>
    <source>
        <strain evidence="1">NOE</strain>
    </source>
</reference>
<proteinExistence type="predicted"/>
<evidence type="ECO:0000313" key="2">
    <source>
        <dbReference type="Proteomes" id="UP000253099"/>
    </source>
</evidence>
<dbReference type="AlphaFoldDB" id="A0A366MFM2"/>
<organism evidence="1 2">
    <name type="scientific">Candidatus Methanobinarius endosymbioticus</name>
    <dbReference type="NCBI Taxonomy" id="2006182"/>
    <lineage>
        <taxon>Archaea</taxon>
        <taxon>Methanobacteriati</taxon>
        <taxon>Methanobacteriota</taxon>
        <taxon>Methanomada group</taxon>
        <taxon>Methanobacteria</taxon>
        <taxon>Methanobacteriales</taxon>
        <taxon>Methanobacteriaceae</taxon>
        <taxon>Candidatus Methanobinarius</taxon>
    </lineage>
</organism>
<protein>
    <recommendedName>
        <fullName evidence="3">Right handed beta helix domain-containing protein</fullName>
    </recommendedName>
</protein>
<accession>A0A366MFM2</accession>
<dbReference type="Proteomes" id="UP000253099">
    <property type="component" value="Unassembled WGS sequence"/>
</dbReference>
<dbReference type="SUPFAM" id="SSF51126">
    <property type="entry name" value="Pectin lyase-like"/>
    <property type="match status" value="1"/>
</dbReference>
<evidence type="ECO:0000313" key="1">
    <source>
        <dbReference type="EMBL" id="RBQ24480.1"/>
    </source>
</evidence>
<keyword evidence="2" id="KW-1185">Reference proteome</keyword>